<gene>
    <name evidence="12" type="ORF">F0562_013143</name>
</gene>
<reference evidence="12 13" key="1">
    <citation type="submission" date="2019-09" db="EMBL/GenBank/DDBJ databases">
        <title>A chromosome-level genome assembly of the Chinese tupelo Nyssa sinensis.</title>
        <authorList>
            <person name="Yang X."/>
            <person name="Kang M."/>
            <person name="Yang Y."/>
            <person name="Xiong H."/>
            <person name="Wang M."/>
            <person name="Zhang Z."/>
            <person name="Wang Z."/>
            <person name="Wu H."/>
            <person name="Ma T."/>
            <person name="Liu J."/>
            <person name="Xi Z."/>
        </authorList>
    </citation>
    <scope>NUCLEOTIDE SEQUENCE [LARGE SCALE GENOMIC DNA]</scope>
    <source>
        <strain evidence="12">J267</strain>
        <tissue evidence="12">Leaf</tissue>
    </source>
</reference>
<evidence type="ECO:0000256" key="9">
    <source>
        <dbReference type="ARBA" id="ARBA00023211"/>
    </source>
</evidence>
<dbReference type="InterPro" id="IPR029052">
    <property type="entry name" value="Metallo-depent_PP-like"/>
</dbReference>
<feature type="chain" id="PRO_5023816849" description="Calcineurin-like phosphoesterase domain-containing protein" evidence="10">
    <location>
        <begin position="19"/>
        <end position="351"/>
    </location>
</feature>
<feature type="domain" description="Calcineurin-like phosphoesterase" evidence="11">
    <location>
        <begin position="57"/>
        <end position="208"/>
    </location>
</feature>
<evidence type="ECO:0000256" key="2">
    <source>
        <dbReference type="ARBA" id="ARBA00004141"/>
    </source>
</evidence>
<comment type="subcellular location">
    <subcellularLocation>
        <location evidence="2">Membrane</location>
        <topology evidence="2">Multi-pass membrane protein</topology>
    </subcellularLocation>
</comment>
<evidence type="ECO:0000256" key="1">
    <source>
        <dbReference type="ARBA" id="ARBA00001936"/>
    </source>
</evidence>
<name>A0A5J4ZXG4_9ASTE</name>
<evidence type="ECO:0000313" key="13">
    <source>
        <dbReference type="Proteomes" id="UP000325577"/>
    </source>
</evidence>
<evidence type="ECO:0000256" key="6">
    <source>
        <dbReference type="ARBA" id="ARBA00022801"/>
    </source>
</evidence>
<comment type="cofactor">
    <cofactor evidence="1">
        <name>Mn(2+)</name>
        <dbReference type="ChEBI" id="CHEBI:29035"/>
    </cofactor>
</comment>
<evidence type="ECO:0000256" key="10">
    <source>
        <dbReference type="SAM" id="SignalP"/>
    </source>
</evidence>
<dbReference type="GO" id="GO:0016787">
    <property type="term" value="F:hydrolase activity"/>
    <property type="evidence" value="ECO:0007669"/>
    <property type="project" value="UniProtKB-KW"/>
</dbReference>
<keyword evidence="9" id="KW-0464">Manganese</keyword>
<feature type="signal peptide" evidence="10">
    <location>
        <begin position="1"/>
        <end position="18"/>
    </location>
</feature>
<dbReference type="GO" id="GO:0006506">
    <property type="term" value="P:GPI anchor biosynthetic process"/>
    <property type="evidence" value="ECO:0007669"/>
    <property type="project" value="InterPro"/>
</dbReference>
<protein>
    <recommendedName>
        <fullName evidence="11">Calcineurin-like phosphoesterase domain-containing protein</fullName>
    </recommendedName>
</protein>
<sequence>MAVSWRQVLPLIIVGVLMVYEDRVSIPSCEVVPDAGHEEEHLNDYHPDDLKVMMVADLLLLGSEGGYRNLYFRDHYLSKFFKKSFEILKPDMLLVLGDVSARGSELERNKWSSVLQQFHRLLGPFLDLPFHVILGDRDIGECSGLNARSVNRISRSFPGLDSAGCGAFEISNISFVSLNTVALLCGNNKLRFSVEKVIERESVDLRTESKETTEVINEVSKTRLASGDFGWRENAMSSGSGPVLLLHFPLHQTANNNCWGSSTSSGLNYSHKSSKTPENRGLVGMAPYESLYTLPPNATEYIFQALRPRWCTFSSSTLDIREFTFYKEHGSLIWEIDDLRGLNLVELEELS</sequence>
<dbReference type="SUPFAM" id="SSF56300">
    <property type="entry name" value="Metallo-dependent phosphatases"/>
    <property type="match status" value="1"/>
</dbReference>
<evidence type="ECO:0000256" key="8">
    <source>
        <dbReference type="ARBA" id="ARBA00023136"/>
    </source>
</evidence>
<dbReference type="GO" id="GO:0046872">
    <property type="term" value="F:metal ion binding"/>
    <property type="evidence" value="ECO:0007669"/>
    <property type="project" value="UniProtKB-KW"/>
</dbReference>
<dbReference type="InterPro" id="IPR004843">
    <property type="entry name" value="Calcineurin-like_PHP"/>
</dbReference>
<keyword evidence="6" id="KW-0378">Hydrolase</keyword>
<comment type="similarity">
    <text evidence="3">Belongs to the metallophosphoesterase superfamily. MPPE1 family.</text>
</comment>
<evidence type="ECO:0000256" key="5">
    <source>
        <dbReference type="ARBA" id="ARBA00022723"/>
    </source>
</evidence>
<dbReference type="InterPro" id="IPR033308">
    <property type="entry name" value="PGAP5/Cdc1/Ted1"/>
</dbReference>
<dbReference type="Pfam" id="PF00149">
    <property type="entry name" value="Metallophos"/>
    <property type="match status" value="1"/>
</dbReference>
<dbReference type="OrthoDB" id="9984693at2759"/>
<dbReference type="Proteomes" id="UP000325577">
    <property type="component" value="Linkage Group LG5"/>
</dbReference>
<proteinExistence type="inferred from homology"/>
<evidence type="ECO:0000256" key="4">
    <source>
        <dbReference type="ARBA" id="ARBA00022692"/>
    </source>
</evidence>
<keyword evidence="5" id="KW-0479">Metal-binding</keyword>
<keyword evidence="7" id="KW-1133">Transmembrane helix</keyword>
<accession>A0A5J4ZXG4</accession>
<dbReference type="PANTHER" id="PTHR13315">
    <property type="entry name" value="METALLO PHOSPHOESTERASE RELATED"/>
    <property type="match status" value="1"/>
</dbReference>
<keyword evidence="8" id="KW-0472">Membrane</keyword>
<dbReference type="PANTHER" id="PTHR13315:SF0">
    <property type="entry name" value="METALLOPHOSPHOESTERASE 1"/>
    <property type="match status" value="1"/>
</dbReference>
<keyword evidence="4" id="KW-0812">Transmembrane</keyword>
<evidence type="ECO:0000259" key="11">
    <source>
        <dbReference type="Pfam" id="PF00149"/>
    </source>
</evidence>
<evidence type="ECO:0000256" key="3">
    <source>
        <dbReference type="ARBA" id="ARBA00008895"/>
    </source>
</evidence>
<keyword evidence="10" id="KW-0732">Signal</keyword>
<organism evidence="12 13">
    <name type="scientific">Nyssa sinensis</name>
    <dbReference type="NCBI Taxonomy" id="561372"/>
    <lineage>
        <taxon>Eukaryota</taxon>
        <taxon>Viridiplantae</taxon>
        <taxon>Streptophyta</taxon>
        <taxon>Embryophyta</taxon>
        <taxon>Tracheophyta</taxon>
        <taxon>Spermatophyta</taxon>
        <taxon>Magnoliopsida</taxon>
        <taxon>eudicotyledons</taxon>
        <taxon>Gunneridae</taxon>
        <taxon>Pentapetalae</taxon>
        <taxon>asterids</taxon>
        <taxon>Cornales</taxon>
        <taxon>Nyssaceae</taxon>
        <taxon>Nyssa</taxon>
    </lineage>
</organism>
<keyword evidence="13" id="KW-1185">Reference proteome</keyword>
<evidence type="ECO:0000313" key="12">
    <source>
        <dbReference type="EMBL" id="KAA8522496.1"/>
    </source>
</evidence>
<evidence type="ECO:0000256" key="7">
    <source>
        <dbReference type="ARBA" id="ARBA00022989"/>
    </source>
</evidence>
<dbReference type="AlphaFoldDB" id="A0A5J4ZXG4"/>
<dbReference type="EMBL" id="CM018048">
    <property type="protein sequence ID" value="KAA8522496.1"/>
    <property type="molecule type" value="Genomic_DNA"/>
</dbReference>
<dbReference type="GO" id="GO:0016020">
    <property type="term" value="C:membrane"/>
    <property type="evidence" value="ECO:0007669"/>
    <property type="project" value="UniProtKB-SubCell"/>
</dbReference>